<dbReference type="Proteomes" id="UP000467700">
    <property type="component" value="Unassembled WGS sequence"/>
</dbReference>
<protein>
    <submittedName>
        <fullName evidence="2">Uncharacterized protein</fullName>
    </submittedName>
</protein>
<comment type="caution">
    <text evidence="2">The sequence shown here is derived from an EMBL/GenBank/DDBJ whole genome shotgun (WGS) entry which is preliminary data.</text>
</comment>
<proteinExistence type="predicted"/>
<evidence type="ECO:0000313" key="2">
    <source>
        <dbReference type="EMBL" id="CAA7267677.1"/>
    </source>
</evidence>
<name>A0A8S0WPR2_CYCAE</name>
<accession>A0A8S0WPR2</accession>
<dbReference type="OrthoDB" id="3064627at2759"/>
<dbReference type="AlphaFoldDB" id="A0A8S0WPR2"/>
<reference evidence="2 3" key="1">
    <citation type="submission" date="2020-01" db="EMBL/GenBank/DDBJ databases">
        <authorList>
            <person name="Gupta K D."/>
        </authorList>
    </citation>
    <scope>NUCLEOTIDE SEQUENCE [LARGE SCALE GENOMIC DNA]</scope>
</reference>
<keyword evidence="3" id="KW-1185">Reference proteome</keyword>
<feature type="region of interest" description="Disordered" evidence="1">
    <location>
        <begin position="132"/>
        <end position="169"/>
    </location>
</feature>
<organism evidence="2 3">
    <name type="scientific">Cyclocybe aegerita</name>
    <name type="common">Black poplar mushroom</name>
    <name type="synonym">Agrocybe aegerita</name>
    <dbReference type="NCBI Taxonomy" id="1973307"/>
    <lineage>
        <taxon>Eukaryota</taxon>
        <taxon>Fungi</taxon>
        <taxon>Dikarya</taxon>
        <taxon>Basidiomycota</taxon>
        <taxon>Agaricomycotina</taxon>
        <taxon>Agaricomycetes</taxon>
        <taxon>Agaricomycetidae</taxon>
        <taxon>Agaricales</taxon>
        <taxon>Agaricineae</taxon>
        <taxon>Bolbitiaceae</taxon>
        <taxon>Cyclocybe</taxon>
    </lineage>
</organism>
<sequence>MAHAKVDARAFEMHYIHPLFQFKVPTTRKNGEKLGVGETVNSNQKRFQSRLNDRFHLTGANALNLENSTPVVTATPSGINMENAKLEDVTSLSIVYTETQPSKIGATFDSLWESNRLINECLEGLRNDKLEREKQQKKEKDEREKQQKKEKDKREKQQKKERDEREMQKKEQEAWYLAMEERLAGVAVLEKTVAELKLEVDGLKEERAENRNQRTADKQKYDKDNKDLKDVIAAGDAKIEAFEAKVESQDARILGLEGEVRTLNQARHDDQEAYRAPLFLRILLDDARDKIAHLLDHSWWDDISSNQLPSQLPTWLAQQRPLVESDYTLTNTSLAILSRFNPIRQEGNEVAHTVTTKEIREAILSRQQESVRVVLKNLFEFTYEEDLPLTTSS</sequence>
<evidence type="ECO:0000256" key="1">
    <source>
        <dbReference type="SAM" id="MobiDB-lite"/>
    </source>
</evidence>
<evidence type="ECO:0000313" key="3">
    <source>
        <dbReference type="Proteomes" id="UP000467700"/>
    </source>
</evidence>
<dbReference type="EMBL" id="CACVBS010000062">
    <property type="protein sequence ID" value="CAA7267677.1"/>
    <property type="molecule type" value="Genomic_DNA"/>
</dbReference>
<gene>
    <name evidence="2" type="ORF">AAE3_LOCUS10017</name>
</gene>